<evidence type="ECO:0000313" key="6">
    <source>
        <dbReference type="Proteomes" id="UP000053780"/>
    </source>
</evidence>
<dbReference type="InterPro" id="IPR023333">
    <property type="entry name" value="Proteasome_suB-type"/>
</dbReference>
<reference evidence="5 6" key="1">
    <citation type="journal article" date="2013" name="BMC Genomics">
        <title>Genome sequencing and comparative genomics of honey bee microsporidia, Nosema apis reveal novel insights into host-parasite interactions.</title>
        <authorList>
            <person name="Chen Yp."/>
            <person name="Pettis J.S."/>
            <person name="Zhao Y."/>
            <person name="Liu X."/>
            <person name="Tallon L.J."/>
            <person name="Sadzewicz L.D."/>
            <person name="Li R."/>
            <person name="Zheng H."/>
            <person name="Huang S."/>
            <person name="Zhang X."/>
            <person name="Hamilton M.C."/>
            <person name="Pernal S.F."/>
            <person name="Melathopoulos A.P."/>
            <person name="Yan X."/>
            <person name="Evans J.D."/>
        </authorList>
    </citation>
    <scope>NUCLEOTIDE SEQUENCE [LARGE SCALE GENOMIC DNA]</scope>
    <source>
        <strain evidence="5 6">BRL 01</strain>
    </source>
</reference>
<evidence type="ECO:0000256" key="4">
    <source>
        <dbReference type="ARBA" id="ARBA00023242"/>
    </source>
</evidence>
<proteinExistence type="predicted"/>
<dbReference type="GO" id="GO:0043161">
    <property type="term" value="P:proteasome-mediated ubiquitin-dependent protein catabolic process"/>
    <property type="evidence" value="ECO:0007669"/>
    <property type="project" value="EnsemblFungi"/>
</dbReference>
<dbReference type="PANTHER" id="PTHR32194">
    <property type="entry name" value="METALLOPROTEASE TLDD"/>
    <property type="match status" value="1"/>
</dbReference>
<evidence type="ECO:0000256" key="3">
    <source>
        <dbReference type="ARBA" id="ARBA00022801"/>
    </source>
</evidence>
<dbReference type="Gene3D" id="3.60.20.10">
    <property type="entry name" value="Glutamine Phosphoribosylpyrophosphate, subunit 1, domain 1"/>
    <property type="match status" value="1"/>
</dbReference>
<dbReference type="InterPro" id="IPR001353">
    <property type="entry name" value="Proteasome_sua/b"/>
</dbReference>
<organism evidence="5 6">
    <name type="scientific">Vairimorpha apis BRL 01</name>
    <dbReference type="NCBI Taxonomy" id="1037528"/>
    <lineage>
        <taxon>Eukaryota</taxon>
        <taxon>Fungi</taxon>
        <taxon>Fungi incertae sedis</taxon>
        <taxon>Microsporidia</taxon>
        <taxon>Nosematidae</taxon>
        <taxon>Vairimorpha</taxon>
    </lineage>
</organism>
<dbReference type="Pfam" id="PF00227">
    <property type="entry name" value="Proteasome"/>
    <property type="match status" value="1"/>
</dbReference>
<keyword evidence="1" id="KW-0645">Protease</keyword>
<keyword evidence="3" id="KW-0378">Hydrolase</keyword>
<dbReference type="OrthoDB" id="429533at2759"/>
<dbReference type="AlphaFoldDB" id="T0L2U3"/>
<evidence type="ECO:0000313" key="5">
    <source>
        <dbReference type="EMBL" id="EQB61877.1"/>
    </source>
</evidence>
<gene>
    <name evidence="5" type="ORF">NAPIS_ORF00542</name>
</gene>
<dbReference type="VEuPathDB" id="MicrosporidiaDB:NAPIS_ORF00542"/>
<sequence length="226" mass="25002">MFTKTGTTIVGLKFNNGVVLCADTRSTSELVMDKNCNKIHKISDKIYACGAGTSADITRVTRMAEKELSKFEHKFNKQPRVCHCIRTISTHLHSYNGHISAALVVGGVDETGIWLYDVHPHGSSNSVSYTALGSGSMCAISILENGYKEMNKEEAINLGCAAIKAGILNDLYSGSNVDVIVIEKEEINYMRNYMVVGKRNNRPVLKYPISSVKILKEDVFKYVEEI</sequence>
<evidence type="ECO:0000256" key="2">
    <source>
        <dbReference type="ARBA" id="ARBA00022698"/>
    </source>
</evidence>
<name>T0L2U3_9MICR</name>
<dbReference type="GO" id="GO:0019774">
    <property type="term" value="C:proteasome core complex, beta-subunit complex"/>
    <property type="evidence" value="ECO:0007669"/>
    <property type="project" value="EnsemblFungi"/>
</dbReference>
<dbReference type="GO" id="GO:0010499">
    <property type="term" value="P:proteasomal ubiquitin-independent protein catabolic process"/>
    <property type="evidence" value="ECO:0007669"/>
    <property type="project" value="EnsemblFungi"/>
</dbReference>
<dbReference type="Proteomes" id="UP000053780">
    <property type="component" value="Unassembled WGS sequence"/>
</dbReference>
<keyword evidence="4" id="KW-0539">Nucleus</keyword>
<dbReference type="PROSITE" id="PS51476">
    <property type="entry name" value="PROTEASOME_BETA_2"/>
    <property type="match status" value="1"/>
</dbReference>
<dbReference type="GO" id="GO:0004298">
    <property type="term" value="F:threonine-type endopeptidase activity"/>
    <property type="evidence" value="ECO:0007669"/>
    <property type="project" value="UniProtKB-KW"/>
</dbReference>
<dbReference type="GO" id="GO:0034515">
    <property type="term" value="C:proteasome storage granule"/>
    <property type="evidence" value="ECO:0007669"/>
    <property type="project" value="EnsemblFungi"/>
</dbReference>
<dbReference type="GO" id="GO:0005634">
    <property type="term" value="C:nucleus"/>
    <property type="evidence" value="ECO:0007669"/>
    <property type="project" value="EnsemblFungi"/>
</dbReference>
<evidence type="ECO:0000256" key="1">
    <source>
        <dbReference type="ARBA" id="ARBA00022670"/>
    </source>
</evidence>
<dbReference type="EMBL" id="KE647071">
    <property type="protein sequence ID" value="EQB61877.1"/>
    <property type="molecule type" value="Genomic_DNA"/>
</dbReference>
<keyword evidence="2" id="KW-0888">Threonine protease</keyword>
<dbReference type="HOGENOM" id="CLU_035750_3_3_1"/>
<accession>T0L2U3</accession>
<protein>
    <submittedName>
        <fullName evidence="5">Pup1p</fullName>
    </submittedName>
</protein>
<dbReference type="PANTHER" id="PTHR32194:SF4">
    <property type="entry name" value="PROTEASOME SUBUNIT BETA TYPE-7"/>
    <property type="match status" value="1"/>
</dbReference>
<dbReference type="SUPFAM" id="SSF56235">
    <property type="entry name" value="N-terminal nucleophile aminohydrolases (Ntn hydrolases)"/>
    <property type="match status" value="1"/>
</dbReference>
<keyword evidence="6" id="KW-1185">Reference proteome</keyword>
<dbReference type="InterPro" id="IPR029055">
    <property type="entry name" value="Ntn_hydrolases_N"/>
</dbReference>